<dbReference type="InterPro" id="IPR038765">
    <property type="entry name" value="Papain-like_cys_pep_sf"/>
</dbReference>
<evidence type="ECO:0008006" key="2">
    <source>
        <dbReference type="Google" id="ProtNLM"/>
    </source>
</evidence>
<sequence>MKYIESNSLKNGDILLFHSPKGCFSKAIQCWTSSKFSHIGMVLENPIYINPDLNKGLYLLESGSEGRADSEDHTKKIGVQIQLLNPILNEYGQGNVYCRKLNSFTPFSTKKMKEIHDIIHNKPYDLNIVDWAEAMVDDKVPIFRKKTTDRFWCSALVTFIYVKLGYLPNQTYWSLVSPENWNDKKKFFVFQNCQLSKVQKVKF</sequence>
<dbReference type="EMBL" id="CABVLZ010000002">
    <property type="protein sequence ID" value="VVU94747.1"/>
    <property type="molecule type" value="Genomic_DNA"/>
</dbReference>
<proteinExistence type="predicted"/>
<dbReference type="SUPFAM" id="SSF54001">
    <property type="entry name" value="Cysteine proteinases"/>
    <property type="match status" value="1"/>
</dbReference>
<name>A0A5E8CI42_9ZZZZ</name>
<reference evidence="1" key="1">
    <citation type="submission" date="2019-09" db="EMBL/GenBank/DDBJ databases">
        <authorList>
            <person name="Needham M D."/>
        </authorList>
    </citation>
    <scope>NUCLEOTIDE SEQUENCE</scope>
</reference>
<dbReference type="AlphaFoldDB" id="A0A5E8CI42"/>
<dbReference type="PANTHER" id="PTHR47112">
    <property type="entry name" value="PX DOMAIN-CONTAINING PROTEIN"/>
    <property type="match status" value="1"/>
</dbReference>
<evidence type="ECO:0000313" key="1">
    <source>
        <dbReference type="EMBL" id="VVU94747.1"/>
    </source>
</evidence>
<dbReference type="PANTHER" id="PTHR47112:SF1">
    <property type="entry name" value="PX DOMAIN-CONTAINING PROTEIN"/>
    <property type="match status" value="1"/>
</dbReference>
<dbReference type="Gene3D" id="3.90.1720.10">
    <property type="entry name" value="endopeptidase domain like (from Nostoc punctiforme)"/>
    <property type="match status" value="1"/>
</dbReference>
<accession>A0A5E8CI42</accession>
<protein>
    <recommendedName>
        <fullName evidence="2">Permuted papain-like amidase enzyme, YaeF/YiiX, C92 family</fullName>
    </recommendedName>
</protein>
<organism evidence="1">
    <name type="scientific">seawater metagenome</name>
    <dbReference type="NCBI Taxonomy" id="1561972"/>
    <lineage>
        <taxon>unclassified sequences</taxon>
        <taxon>metagenomes</taxon>
        <taxon>ecological metagenomes</taxon>
    </lineage>
</organism>
<gene>
    <name evidence="1" type="ORF">CPAV1605_472</name>
</gene>